<dbReference type="Proteomes" id="UP000033519">
    <property type="component" value="Unassembled WGS sequence"/>
</dbReference>
<proteinExistence type="predicted"/>
<protein>
    <recommendedName>
        <fullName evidence="1">(+)RNA virus helicase C-terminal domain-containing protein</fullName>
    </recommendedName>
</protein>
<dbReference type="EMBL" id="LAPV01000183">
    <property type="protein sequence ID" value="KKC31364.1"/>
    <property type="molecule type" value="Genomic_DNA"/>
</dbReference>
<name>A0ABR5DTL6_9HYPH</name>
<comment type="caution">
    <text evidence="2">The sequence shown here is derived from an EMBL/GenBank/DDBJ whole genome shotgun (WGS) entry which is preliminary data.</text>
</comment>
<dbReference type="Pfam" id="PF01443">
    <property type="entry name" value="Viral_helicase1"/>
    <property type="match status" value="1"/>
</dbReference>
<dbReference type="CDD" id="cd18809">
    <property type="entry name" value="SF1_C_RecD"/>
    <property type="match status" value="1"/>
</dbReference>
<sequence>MLGTVETVELGHMVARLDGAARSGEKGARAISVTMNDYNAIDHGYATTIHKNQGATVDLAFVLASGTMDRHLTYVAMTRHRDSAQLYAGRDEFAYCRADQSLAPGRLVEHGAAPYEHKAEEPRQLFCDTGN</sequence>
<gene>
    <name evidence="2" type="ORF">WH91_19885</name>
</gene>
<feature type="domain" description="(+)RNA virus helicase C-terminal" evidence="1">
    <location>
        <begin position="34"/>
        <end position="87"/>
    </location>
</feature>
<reference evidence="2 3" key="1">
    <citation type="submission" date="2015-03" db="EMBL/GenBank/DDBJ databases">
        <authorList>
            <person name="Lepp D."/>
            <person name="Hassan Y.I."/>
            <person name="Li X.-Z."/>
            <person name="Zhou T."/>
        </authorList>
    </citation>
    <scope>NUCLEOTIDE SEQUENCE [LARGE SCALE GENOMIC DNA]</scope>
    <source>
        <strain evidence="2 3">Cr7-05</strain>
    </source>
</reference>
<dbReference type="InterPro" id="IPR027351">
    <property type="entry name" value="(+)RNA_virus_helicase_core_dom"/>
</dbReference>
<evidence type="ECO:0000313" key="2">
    <source>
        <dbReference type="EMBL" id="KKC31364.1"/>
    </source>
</evidence>
<dbReference type="Gene3D" id="2.30.30.940">
    <property type="match status" value="1"/>
</dbReference>
<dbReference type="InterPro" id="IPR027417">
    <property type="entry name" value="P-loop_NTPase"/>
</dbReference>
<organism evidence="2 3">
    <name type="scientific">Devosia psychrophila</name>
    <dbReference type="NCBI Taxonomy" id="728005"/>
    <lineage>
        <taxon>Bacteria</taxon>
        <taxon>Pseudomonadati</taxon>
        <taxon>Pseudomonadota</taxon>
        <taxon>Alphaproteobacteria</taxon>
        <taxon>Hyphomicrobiales</taxon>
        <taxon>Devosiaceae</taxon>
        <taxon>Devosia</taxon>
    </lineage>
</organism>
<dbReference type="SUPFAM" id="SSF52540">
    <property type="entry name" value="P-loop containing nucleoside triphosphate hydrolases"/>
    <property type="match status" value="1"/>
</dbReference>
<dbReference type="Gene3D" id="3.40.50.300">
    <property type="entry name" value="P-loop containing nucleotide triphosphate hydrolases"/>
    <property type="match status" value="1"/>
</dbReference>
<evidence type="ECO:0000259" key="1">
    <source>
        <dbReference type="Pfam" id="PF01443"/>
    </source>
</evidence>
<accession>A0ABR5DTL6</accession>
<keyword evidence="3" id="KW-1185">Reference proteome</keyword>
<dbReference type="RefSeq" id="WP_046172749.1">
    <property type="nucleotide sequence ID" value="NZ_LAPV01000183.1"/>
</dbReference>
<evidence type="ECO:0000313" key="3">
    <source>
        <dbReference type="Proteomes" id="UP000033519"/>
    </source>
</evidence>